<evidence type="ECO:0000256" key="5">
    <source>
        <dbReference type="ARBA" id="ARBA00022694"/>
    </source>
</evidence>
<proteinExistence type="inferred from homology"/>
<dbReference type="SUPFAM" id="SSF52540">
    <property type="entry name" value="P-loop containing nucleoside triphosphate hydrolases"/>
    <property type="match status" value="1"/>
</dbReference>
<comment type="similarity">
    <text evidence="2">Belongs to the TsaE family.</text>
</comment>
<evidence type="ECO:0000256" key="10">
    <source>
        <dbReference type="ARBA" id="ARBA00032441"/>
    </source>
</evidence>
<dbReference type="Pfam" id="PF02367">
    <property type="entry name" value="TsaE"/>
    <property type="match status" value="1"/>
</dbReference>
<evidence type="ECO:0000256" key="8">
    <source>
        <dbReference type="ARBA" id="ARBA00022840"/>
    </source>
</evidence>
<evidence type="ECO:0000256" key="7">
    <source>
        <dbReference type="ARBA" id="ARBA00022741"/>
    </source>
</evidence>
<dbReference type="NCBIfam" id="TIGR00150">
    <property type="entry name" value="T6A_YjeE"/>
    <property type="match status" value="1"/>
</dbReference>
<evidence type="ECO:0000256" key="9">
    <source>
        <dbReference type="ARBA" id="ARBA00022842"/>
    </source>
</evidence>
<evidence type="ECO:0000256" key="1">
    <source>
        <dbReference type="ARBA" id="ARBA00004496"/>
    </source>
</evidence>
<dbReference type="Proteomes" id="UP000231157">
    <property type="component" value="Unassembled WGS sequence"/>
</dbReference>
<accession>A0A2H0UR91</accession>
<gene>
    <name evidence="11" type="ORF">COU07_03675</name>
</gene>
<dbReference type="GO" id="GO:0046872">
    <property type="term" value="F:metal ion binding"/>
    <property type="evidence" value="ECO:0007669"/>
    <property type="project" value="UniProtKB-KW"/>
</dbReference>
<sequence length="155" mass="17930">MKKEKTKNTHFTKEEKETSQIAEKLALEIVKKKKSENAFVLALVGDLGAGKTAFTKGFAKSLGIKKVTSPTFVIFKPYSISKKIKNFKTLYHVDCYRIKEIKELEVIRFYEILNNPENIVIIEWADRIKKIIPKNAKWITISHGKLETERKLAFK</sequence>
<evidence type="ECO:0000256" key="6">
    <source>
        <dbReference type="ARBA" id="ARBA00022723"/>
    </source>
</evidence>
<evidence type="ECO:0000256" key="2">
    <source>
        <dbReference type="ARBA" id="ARBA00007599"/>
    </source>
</evidence>
<dbReference type="GO" id="GO:0005524">
    <property type="term" value="F:ATP binding"/>
    <property type="evidence" value="ECO:0007669"/>
    <property type="project" value="UniProtKB-KW"/>
</dbReference>
<evidence type="ECO:0000313" key="12">
    <source>
        <dbReference type="Proteomes" id="UP000231157"/>
    </source>
</evidence>
<keyword evidence="9" id="KW-0460">Magnesium</keyword>
<dbReference type="PANTHER" id="PTHR33540:SF2">
    <property type="entry name" value="TRNA THREONYLCARBAMOYLADENOSINE BIOSYNTHESIS PROTEIN TSAE"/>
    <property type="match status" value="1"/>
</dbReference>
<protein>
    <recommendedName>
        <fullName evidence="3">tRNA threonylcarbamoyladenosine biosynthesis protein TsaE</fullName>
    </recommendedName>
    <alternativeName>
        <fullName evidence="10">t(6)A37 threonylcarbamoyladenosine biosynthesis protein TsaE</fullName>
    </alternativeName>
</protein>
<keyword evidence="7" id="KW-0547">Nucleotide-binding</keyword>
<comment type="subcellular location">
    <subcellularLocation>
        <location evidence="1">Cytoplasm</location>
    </subcellularLocation>
</comment>
<reference evidence="12" key="1">
    <citation type="submission" date="2017-09" db="EMBL/GenBank/DDBJ databases">
        <title>Depth-based differentiation of microbial function through sediment-hosted aquifers and enrichment of novel symbionts in the deep terrestrial subsurface.</title>
        <authorList>
            <person name="Probst A.J."/>
            <person name="Ladd B."/>
            <person name="Jarett J.K."/>
            <person name="Geller-Mcgrath D.E."/>
            <person name="Sieber C.M.K."/>
            <person name="Emerson J.B."/>
            <person name="Anantharaman K."/>
            <person name="Thomas B.C."/>
            <person name="Malmstrom R."/>
            <person name="Stieglmeier M."/>
            <person name="Klingl A."/>
            <person name="Woyke T."/>
            <person name="Ryan C.M."/>
            <person name="Banfield J.F."/>
        </authorList>
    </citation>
    <scope>NUCLEOTIDE SEQUENCE [LARGE SCALE GENOMIC DNA]</scope>
</reference>
<evidence type="ECO:0000313" key="11">
    <source>
        <dbReference type="EMBL" id="PIR88962.1"/>
    </source>
</evidence>
<keyword evidence="5" id="KW-0819">tRNA processing</keyword>
<evidence type="ECO:0000256" key="4">
    <source>
        <dbReference type="ARBA" id="ARBA00022490"/>
    </source>
</evidence>
<organism evidence="11 12">
    <name type="scientific">Candidatus Harrisonbacteria bacterium CG10_big_fil_rev_8_21_14_0_10_40_38</name>
    <dbReference type="NCBI Taxonomy" id="1974583"/>
    <lineage>
        <taxon>Bacteria</taxon>
        <taxon>Candidatus Harrisoniibacteriota</taxon>
    </lineage>
</organism>
<keyword evidence="6" id="KW-0479">Metal-binding</keyword>
<dbReference type="GO" id="GO:0002949">
    <property type="term" value="P:tRNA threonylcarbamoyladenosine modification"/>
    <property type="evidence" value="ECO:0007669"/>
    <property type="project" value="InterPro"/>
</dbReference>
<keyword evidence="11" id="KW-0808">Transferase</keyword>
<dbReference type="InterPro" id="IPR027417">
    <property type="entry name" value="P-loop_NTPase"/>
</dbReference>
<dbReference type="GO" id="GO:0016740">
    <property type="term" value="F:transferase activity"/>
    <property type="evidence" value="ECO:0007669"/>
    <property type="project" value="UniProtKB-KW"/>
</dbReference>
<dbReference type="Gene3D" id="3.40.50.300">
    <property type="entry name" value="P-loop containing nucleotide triphosphate hydrolases"/>
    <property type="match status" value="1"/>
</dbReference>
<name>A0A2H0UR91_9BACT</name>
<dbReference type="PANTHER" id="PTHR33540">
    <property type="entry name" value="TRNA THREONYLCARBAMOYLADENOSINE BIOSYNTHESIS PROTEIN TSAE"/>
    <property type="match status" value="1"/>
</dbReference>
<evidence type="ECO:0000256" key="3">
    <source>
        <dbReference type="ARBA" id="ARBA00019010"/>
    </source>
</evidence>
<comment type="caution">
    <text evidence="11">The sequence shown here is derived from an EMBL/GenBank/DDBJ whole genome shotgun (WGS) entry which is preliminary data.</text>
</comment>
<dbReference type="GO" id="GO:0005737">
    <property type="term" value="C:cytoplasm"/>
    <property type="evidence" value="ECO:0007669"/>
    <property type="project" value="UniProtKB-SubCell"/>
</dbReference>
<keyword evidence="8" id="KW-0067">ATP-binding</keyword>
<dbReference type="AlphaFoldDB" id="A0A2H0UR91"/>
<keyword evidence="4" id="KW-0963">Cytoplasm</keyword>
<dbReference type="EMBL" id="PFAZ01000009">
    <property type="protein sequence ID" value="PIR88962.1"/>
    <property type="molecule type" value="Genomic_DNA"/>
</dbReference>
<dbReference type="InterPro" id="IPR003442">
    <property type="entry name" value="T6A_TsaE"/>
</dbReference>